<comment type="subcellular location">
    <subcellularLocation>
        <location evidence="1">Cell inner membrane</location>
        <topology evidence="1">Single-pass membrane protein</topology>
    </subcellularLocation>
</comment>
<dbReference type="GO" id="GO:0043022">
    <property type="term" value="F:ribosome binding"/>
    <property type="evidence" value="ECO:0007669"/>
    <property type="project" value="InterPro"/>
</dbReference>
<evidence type="ECO:0000256" key="5">
    <source>
        <dbReference type="ARBA" id="ARBA00022692"/>
    </source>
</evidence>
<reference evidence="10 11" key="1">
    <citation type="journal article" date="2013" name="Genome Announc.">
        <title>Complete Genome Sequence of the Carbazole Degrader Pseudomonas resinovorans Strain CA10 (NBRC 106553).</title>
        <authorList>
            <person name="Shintani M."/>
            <person name="Hosoyama A."/>
            <person name="Ohji S."/>
            <person name="Tsuchikane K."/>
            <person name="Takarada H."/>
            <person name="Yamazoe A."/>
            <person name="Fujita N."/>
            <person name="Nojiri H."/>
        </authorList>
    </citation>
    <scope>NUCLEOTIDE SEQUENCE [LARGE SCALE GENOMIC DNA]</scope>
    <source>
        <strain evidence="10 11">NBRC 106553</strain>
    </source>
</reference>
<keyword evidence="11" id="KW-1185">Reference proteome</keyword>
<dbReference type="InterPro" id="IPR043604">
    <property type="entry name" value="DUF883_N"/>
</dbReference>
<organism evidence="10 11">
    <name type="scientific">Metapseudomonas resinovorans NBRC 106553</name>
    <dbReference type="NCBI Taxonomy" id="1245471"/>
    <lineage>
        <taxon>Bacteria</taxon>
        <taxon>Pseudomonadati</taxon>
        <taxon>Pseudomonadota</taxon>
        <taxon>Gammaproteobacteria</taxon>
        <taxon>Pseudomonadales</taxon>
        <taxon>Pseudomonadaceae</taxon>
        <taxon>Metapseudomonas</taxon>
    </lineage>
</organism>
<protein>
    <submittedName>
        <fullName evidence="10">Uncharacterized protein</fullName>
    </submittedName>
</protein>
<dbReference type="PATRIC" id="fig|1245471.3.peg.750"/>
<evidence type="ECO:0000313" key="10">
    <source>
        <dbReference type="EMBL" id="BAN46472.1"/>
    </source>
</evidence>
<dbReference type="STRING" id="1245471.PCA10_07400"/>
<keyword evidence="4" id="KW-0997">Cell inner membrane</keyword>
<dbReference type="InterPro" id="IPR010279">
    <property type="entry name" value="YqjD/ElaB"/>
</dbReference>
<dbReference type="eggNOG" id="COG4575">
    <property type="taxonomic scope" value="Bacteria"/>
</dbReference>
<proteinExistence type="inferred from homology"/>
<feature type="domain" description="DUF883" evidence="9">
    <location>
        <begin position="81"/>
        <end position="110"/>
    </location>
</feature>
<dbReference type="GO" id="GO:0005886">
    <property type="term" value="C:plasma membrane"/>
    <property type="evidence" value="ECO:0007669"/>
    <property type="project" value="UniProtKB-SubCell"/>
</dbReference>
<sequence>MSIKSNGLGSGRSSTSQDLSREFYNFLADVEGLVKETTELTGDELEQTRVRIVERISAARESIGELGDNLALQGRRTATATNEYVHEQPWKVIGASAAAAFLLGLALARRG</sequence>
<dbReference type="OrthoDB" id="5298386at2"/>
<accession>S6ACJ2</accession>
<dbReference type="PANTHER" id="PTHR35893:SF3">
    <property type="entry name" value="INNER MEMBRANE PROTEIN"/>
    <property type="match status" value="1"/>
</dbReference>
<dbReference type="InterPro" id="IPR043605">
    <property type="entry name" value="DUF883_C"/>
</dbReference>
<evidence type="ECO:0000259" key="9">
    <source>
        <dbReference type="Pfam" id="PF19029"/>
    </source>
</evidence>
<keyword evidence="6" id="KW-1133">Transmembrane helix</keyword>
<dbReference type="KEGG" id="pre:PCA10_07400"/>
<dbReference type="EMBL" id="AP013068">
    <property type="protein sequence ID" value="BAN46472.1"/>
    <property type="molecule type" value="Genomic_DNA"/>
</dbReference>
<gene>
    <name evidence="10" type="ORF">PCA10_07400</name>
</gene>
<evidence type="ECO:0000256" key="2">
    <source>
        <dbReference type="ARBA" id="ARBA00010423"/>
    </source>
</evidence>
<evidence type="ECO:0000256" key="4">
    <source>
        <dbReference type="ARBA" id="ARBA00022519"/>
    </source>
</evidence>
<comment type="similarity">
    <text evidence="2">Belongs to the ElaB/YgaM/YqjD family.</text>
</comment>
<dbReference type="RefSeq" id="WP_016490674.1">
    <property type="nucleotide sequence ID" value="NC_021499.1"/>
</dbReference>
<dbReference type="PANTHER" id="PTHR35893">
    <property type="entry name" value="INNER MEMBRANE PROTEIN-RELATED"/>
    <property type="match status" value="1"/>
</dbReference>
<evidence type="ECO:0000256" key="1">
    <source>
        <dbReference type="ARBA" id="ARBA00004377"/>
    </source>
</evidence>
<dbReference type="HOGENOM" id="CLU_132623_0_2_6"/>
<evidence type="ECO:0000256" key="6">
    <source>
        <dbReference type="ARBA" id="ARBA00022989"/>
    </source>
</evidence>
<name>S6ACJ2_METRE</name>
<evidence type="ECO:0000259" key="8">
    <source>
        <dbReference type="Pfam" id="PF05957"/>
    </source>
</evidence>
<evidence type="ECO:0000256" key="7">
    <source>
        <dbReference type="ARBA" id="ARBA00023136"/>
    </source>
</evidence>
<feature type="domain" description="DUF883" evidence="8">
    <location>
        <begin position="27"/>
        <end position="68"/>
    </location>
</feature>
<dbReference type="AlphaFoldDB" id="S6ACJ2"/>
<dbReference type="Pfam" id="PF19029">
    <property type="entry name" value="DUF883_C"/>
    <property type="match status" value="1"/>
</dbReference>
<keyword evidence="3" id="KW-1003">Cell membrane</keyword>
<keyword evidence="5" id="KW-0812">Transmembrane</keyword>
<dbReference type="Proteomes" id="UP000015503">
    <property type="component" value="Chromosome"/>
</dbReference>
<evidence type="ECO:0000313" key="11">
    <source>
        <dbReference type="Proteomes" id="UP000015503"/>
    </source>
</evidence>
<dbReference type="Pfam" id="PF05957">
    <property type="entry name" value="DUF883"/>
    <property type="match status" value="1"/>
</dbReference>
<evidence type="ECO:0000256" key="3">
    <source>
        <dbReference type="ARBA" id="ARBA00022475"/>
    </source>
</evidence>
<keyword evidence="7" id="KW-0472">Membrane</keyword>